<dbReference type="OrthoDB" id="9800023at2"/>
<protein>
    <recommendedName>
        <fullName evidence="3">Helix-turn-helix protein</fullName>
    </recommendedName>
</protein>
<proteinExistence type="predicted"/>
<dbReference type="AlphaFoldDB" id="A0A543GDH8"/>
<name>A0A543GDH8_9PSEU</name>
<accession>A0A543GDH8</accession>
<dbReference type="Proteomes" id="UP000319818">
    <property type="component" value="Unassembled WGS sequence"/>
</dbReference>
<evidence type="ECO:0000313" key="2">
    <source>
        <dbReference type="Proteomes" id="UP000319818"/>
    </source>
</evidence>
<comment type="caution">
    <text evidence="1">The sequence shown here is derived from an EMBL/GenBank/DDBJ whole genome shotgun (WGS) entry which is preliminary data.</text>
</comment>
<dbReference type="EMBL" id="VFPH01000001">
    <property type="protein sequence ID" value="TQM44115.1"/>
    <property type="molecule type" value="Genomic_DNA"/>
</dbReference>
<keyword evidence="2" id="KW-1185">Reference proteome</keyword>
<dbReference type="RefSeq" id="WP_142098635.1">
    <property type="nucleotide sequence ID" value="NZ_VFPH01000001.1"/>
</dbReference>
<sequence>MAREPKLTIRKAAEYTGMPTSAIGHAAKLDPPRLRGYQTGPEGRWYFTKSDLDAWMASMVNTPAPKQRRRVAAGK</sequence>
<organism evidence="1 2">
    <name type="scientific">Pseudonocardia cypriaca</name>
    <dbReference type="NCBI Taxonomy" id="882449"/>
    <lineage>
        <taxon>Bacteria</taxon>
        <taxon>Bacillati</taxon>
        <taxon>Actinomycetota</taxon>
        <taxon>Actinomycetes</taxon>
        <taxon>Pseudonocardiales</taxon>
        <taxon>Pseudonocardiaceae</taxon>
        <taxon>Pseudonocardia</taxon>
    </lineage>
</organism>
<reference evidence="1 2" key="1">
    <citation type="submission" date="2019-06" db="EMBL/GenBank/DDBJ databases">
        <title>Sequencing the genomes of 1000 actinobacteria strains.</title>
        <authorList>
            <person name="Klenk H.-P."/>
        </authorList>
    </citation>
    <scope>NUCLEOTIDE SEQUENCE [LARGE SCALE GENOMIC DNA]</scope>
    <source>
        <strain evidence="1 2">DSM 45511</strain>
    </source>
</reference>
<evidence type="ECO:0008006" key="3">
    <source>
        <dbReference type="Google" id="ProtNLM"/>
    </source>
</evidence>
<evidence type="ECO:0000313" key="1">
    <source>
        <dbReference type="EMBL" id="TQM44115.1"/>
    </source>
</evidence>
<gene>
    <name evidence="1" type="ORF">FB388_1477</name>
</gene>